<dbReference type="AlphaFoldDB" id="A0A1S8KQA2"/>
<name>A0A1S8KQA2_9LACT</name>
<dbReference type="Proteomes" id="UP000190409">
    <property type="component" value="Unassembled WGS sequence"/>
</dbReference>
<evidence type="ECO:0000313" key="1">
    <source>
        <dbReference type="EMBL" id="OOL81899.1"/>
    </source>
</evidence>
<protein>
    <submittedName>
        <fullName evidence="1">Uncharacterized protein</fullName>
    </submittedName>
</protein>
<evidence type="ECO:0000313" key="2">
    <source>
        <dbReference type="Proteomes" id="UP000190409"/>
    </source>
</evidence>
<sequence>MDSLRLAEIYTHSLDSFSLLNVLYTSDDLLIGISFNEEAQISAFNIIMQDAASHINYDSTYISFYTNYVLEQCTNQTLMTYPYIDQLTDYIPSNEHSVAHWLNIAHDHQLIVTLLNIEADTLLVGKISALISDTVMLLPFDFETFKFNTCEVIQIDDIDKISIEVSYQRLLNYTTD</sequence>
<dbReference type="EMBL" id="MUYF01000003">
    <property type="protein sequence ID" value="OOL81899.1"/>
    <property type="molecule type" value="Genomic_DNA"/>
</dbReference>
<accession>A0A1S8KQA2</accession>
<proteinExistence type="predicted"/>
<organism evidence="1 2">
    <name type="scientific">Dolosigranulum pigrum</name>
    <dbReference type="NCBI Taxonomy" id="29394"/>
    <lineage>
        <taxon>Bacteria</taxon>
        <taxon>Bacillati</taxon>
        <taxon>Bacillota</taxon>
        <taxon>Bacilli</taxon>
        <taxon>Lactobacillales</taxon>
        <taxon>Carnobacteriaceae</taxon>
        <taxon>Dolosigranulum</taxon>
    </lineage>
</organism>
<comment type="caution">
    <text evidence="1">The sequence shown here is derived from an EMBL/GenBank/DDBJ whole genome shotgun (WGS) entry which is preliminary data.</text>
</comment>
<reference evidence="1 2" key="1">
    <citation type="submission" date="2017-01" db="EMBL/GenBank/DDBJ databases">
        <title>Complete Genome Sequence of Dolosigranulum pigrum isolated from a Patient with interstitial lung disease.</title>
        <authorList>
            <person name="Mukhopadhyay R."/>
            <person name="Joaquin J."/>
            <person name="Hogue R."/>
            <person name="Fitzgerald S."/>
            <person name="Jospin G."/>
            <person name="Eisen J.A."/>
            <person name="Chaturvedi V."/>
        </authorList>
    </citation>
    <scope>NUCLEOTIDE SEQUENCE [LARGE SCALE GENOMIC DNA]</scope>
    <source>
        <strain evidence="1 2">15S00348</strain>
    </source>
</reference>
<gene>
    <name evidence="1" type="ORF">BWX42_09530</name>
</gene>